<comment type="caution">
    <text evidence="1">The sequence shown here is derived from an EMBL/GenBank/DDBJ whole genome shotgun (WGS) entry which is preliminary data.</text>
</comment>
<proteinExistence type="predicted"/>
<dbReference type="AlphaFoldDB" id="A0A644XPN5"/>
<accession>A0A644XPN5</accession>
<gene>
    <name evidence="1" type="ORF">SDC9_64562</name>
</gene>
<dbReference type="EMBL" id="VSSQ01002930">
    <property type="protein sequence ID" value="MPM18156.1"/>
    <property type="molecule type" value="Genomic_DNA"/>
</dbReference>
<evidence type="ECO:0000313" key="1">
    <source>
        <dbReference type="EMBL" id="MPM18156.1"/>
    </source>
</evidence>
<sequence>MPKYHQDDENISDGVNLLISILVRYPEIGTIKFEPKQNSLKLTFMLSNLSIQSDLVEFKQLLIDSITAYHILETSNIEITEIEFSTYENMTMMNIIRDVHSLSKAEIALIITLLRNKFQDRLVIDYNDSMLEEDLVMQEEVIENMLESMKKQYLGNNNLIGIREDGRVLVFNK</sequence>
<protein>
    <submittedName>
        <fullName evidence="1">Uncharacterized protein</fullName>
    </submittedName>
</protein>
<organism evidence="1">
    <name type="scientific">bioreactor metagenome</name>
    <dbReference type="NCBI Taxonomy" id="1076179"/>
    <lineage>
        <taxon>unclassified sequences</taxon>
        <taxon>metagenomes</taxon>
        <taxon>ecological metagenomes</taxon>
    </lineage>
</organism>
<reference evidence="1" key="1">
    <citation type="submission" date="2019-08" db="EMBL/GenBank/DDBJ databases">
        <authorList>
            <person name="Kucharzyk K."/>
            <person name="Murdoch R.W."/>
            <person name="Higgins S."/>
            <person name="Loffler F."/>
        </authorList>
    </citation>
    <scope>NUCLEOTIDE SEQUENCE</scope>
</reference>
<name>A0A644XPN5_9ZZZZ</name>